<evidence type="ECO:0000256" key="7">
    <source>
        <dbReference type="RuleBase" id="RU361153"/>
    </source>
</evidence>
<dbReference type="GO" id="GO:0008422">
    <property type="term" value="F:beta-glucosidase activity"/>
    <property type="evidence" value="ECO:0007669"/>
    <property type="project" value="TreeGrafter"/>
</dbReference>
<reference evidence="9 10" key="1">
    <citation type="submission" date="2020-07" db="EMBL/GenBank/DDBJ databases">
        <authorList>
            <person name="Feng X."/>
        </authorList>
    </citation>
    <scope>NUCLEOTIDE SEQUENCE [LARGE SCALE GENOMIC DNA]</scope>
    <source>
        <strain evidence="9 10">JCM23202</strain>
    </source>
</reference>
<accession>A0A7X1B744</accession>
<keyword evidence="4" id="KW-0119">Carbohydrate metabolism</keyword>
<evidence type="ECO:0000256" key="2">
    <source>
        <dbReference type="ARBA" id="ARBA00022801"/>
    </source>
</evidence>
<keyword evidence="2 7" id="KW-0378">Hydrolase</keyword>
<dbReference type="PROSITE" id="PS51318">
    <property type="entry name" value="TAT"/>
    <property type="match status" value="1"/>
</dbReference>
<dbReference type="GO" id="GO:0005576">
    <property type="term" value="C:extracellular region"/>
    <property type="evidence" value="ECO:0007669"/>
    <property type="project" value="TreeGrafter"/>
</dbReference>
<dbReference type="RefSeq" id="WP_185660492.1">
    <property type="nucleotide sequence ID" value="NZ_CAWPOO010000012.1"/>
</dbReference>
<comment type="similarity">
    <text evidence="1 7">Belongs to the glycosyl hydrolase 5 (cellulase A) family.</text>
</comment>
<dbReference type="PANTHER" id="PTHR31297">
    <property type="entry name" value="GLUCAN ENDO-1,6-BETA-GLUCOSIDASE B"/>
    <property type="match status" value="1"/>
</dbReference>
<organism evidence="9 10">
    <name type="scientific">Pelagicoccus albus</name>
    <dbReference type="NCBI Taxonomy" id="415222"/>
    <lineage>
        <taxon>Bacteria</taxon>
        <taxon>Pseudomonadati</taxon>
        <taxon>Verrucomicrobiota</taxon>
        <taxon>Opitutia</taxon>
        <taxon>Puniceicoccales</taxon>
        <taxon>Pelagicoccaceae</taxon>
        <taxon>Pelagicoccus</taxon>
    </lineage>
</organism>
<dbReference type="GO" id="GO:0030245">
    <property type="term" value="P:cellulose catabolic process"/>
    <property type="evidence" value="ECO:0007669"/>
    <property type="project" value="UniProtKB-KW"/>
</dbReference>
<dbReference type="PANTHER" id="PTHR31297:SF41">
    <property type="entry name" value="ENDOGLUCANASE, PUTATIVE (AFU_ORTHOLOGUE AFUA_5G01830)-RELATED"/>
    <property type="match status" value="1"/>
</dbReference>
<sequence length="387" mass="44117">MPNAPQLPRRDFIKNTALGVAGATLASSMLPQLAFSEKAKLAPMTVPKWKGFNFLDFFVPDPARSRKKTTEDHFRWMSDWGFDFVRIPMAYPYYLDIDYERDITPDEVYKISEKKVAEVDRLVEMANKHGLHVSLNLHRAPGYCINAGFHEPYNLWKDDEALEAFCYHWEMWAKRYKGISRELISFDLVNEPSMREDMNDQFGKREAVPGMTYRRVAGAAVKRIRSVAPDHLIMADGNNGGHEAVPELIDLGVGQSCRGYFPFEISHHRAPWVHKDPSGIPAPSWPNGPEQDRAGLEEFYQPWFDLQDAGVGVHCGECGCYKETPHDVFLAWFGDVLGVLSERGIGFSLWEMDGDFGILNSGRDDVAYEDWHGQKLDRKLLKLLQSV</sequence>
<name>A0A7X1B744_9BACT</name>
<keyword evidence="10" id="KW-1185">Reference proteome</keyword>
<keyword evidence="6" id="KW-0624">Polysaccharide degradation</keyword>
<evidence type="ECO:0000256" key="3">
    <source>
        <dbReference type="ARBA" id="ARBA00023001"/>
    </source>
</evidence>
<proteinExistence type="inferred from homology"/>
<evidence type="ECO:0000256" key="1">
    <source>
        <dbReference type="ARBA" id="ARBA00005641"/>
    </source>
</evidence>
<feature type="domain" description="Glycoside hydrolase family 5" evidence="8">
    <location>
        <begin position="65"/>
        <end position="353"/>
    </location>
</feature>
<keyword evidence="3" id="KW-0136">Cellulose degradation</keyword>
<dbReference type="Proteomes" id="UP000526501">
    <property type="component" value="Unassembled WGS sequence"/>
</dbReference>
<dbReference type="AlphaFoldDB" id="A0A7X1B744"/>
<dbReference type="GO" id="GO:0009986">
    <property type="term" value="C:cell surface"/>
    <property type="evidence" value="ECO:0007669"/>
    <property type="project" value="TreeGrafter"/>
</dbReference>
<evidence type="ECO:0000313" key="10">
    <source>
        <dbReference type="Proteomes" id="UP000526501"/>
    </source>
</evidence>
<protein>
    <submittedName>
        <fullName evidence="9">Cellulase family glycosylhydrolase</fullName>
    </submittedName>
</protein>
<evidence type="ECO:0000256" key="5">
    <source>
        <dbReference type="ARBA" id="ARBA00023295"/>
    </source>
</evidence>
<dbReference type="SUPFAM" id="SSF51445">
    <property type="entry name" value="(Trans)glycosidases"/>
    <property type="match status" value="1"/>
</dbReference>
<dbReference type="NCBIfam" id="TIGR01409">
    <property type="entry name" value="TAT_signal_seq"/>
    <property type="match status" value="1"/>
</dbReference>
<dbReference type="Gene3D" id="3.20.20.80">
    <property type="entry name" value="Glycosidases"/>
    <property type="match status" value="1"/>
</dbReference>
<gene>
    <name evidence="9" type="ORF">H5P27_11280</name>
</gene>
<evidence type="ECO:0000259" key="8">
    <source>
        <dbReference type="Pfam" id="PF00150"/>
    </source>
</evidence>
<dbReference type="InterPro" id="IPR001547">
    <property type="entry name" value="Glyco_hydro_5"/>
</dbReference>
<dbReference type="Pfam" id="PF00150">
    <property type="entry name" value="Cellulase"/>
    <property type="match status" value="1"/>
</dbReference>
<dbReference type="InterPro" id="IPR019546">
    <property type="entry name" value="TAT_signal_bac_arc"/>
</dbReference>
<dbReference type="InterPro" id="IPR006311">
    <property type="entry name" value="TAT_signal"/>
</dbReference>
<keyword evidence="5 7" id="KW-0326">Glycosidase</keyword>
<dbReference type="InterPro" id="IPR017853">
    <property type="entry name" value="GH"/>
</dbReference>
<comment type="caution">
    <text evidence="9">The sequence shown here is derived from an EMBL/GenBank/DDBJ whole genome shotgun (WGS) entry which is preliminary data.</text>
</comment>
<evidence type="ECO:0000256" key="6">
    <source>
        <dbReference type="ARBA" id="ARBA00023326"/>
    </source>
</evidence>
<evidence type="ECO:0000313" key="9">
    <source>
        <dbReference type="EMBL" id="MBC2606624.1"/>
    </source>
</evidence>
<dbReference type="InterPro" id="IPR050386">
    <property type="entry name" value="Glycosyl_hydrolase_5"/>
</dbReference>
<evidence type="ECO:0000256" key="4">
    <source>
        <dbReference type="ARBA" id="ARBA00023277"/>
    </source>
</evidence>
<dbReference type="EMBL" id="JACHVC010000012">
    <property type="protein sequence ID" value="MBC2606624.1"/>
    <property type="molecule type" value="Genomic_DNA"/>
</dbReference>